<evidence type="ECO:0000313" key="3">
    <source>
        <dbReference type="Proteomes" id="UP001610432"/>
    </source>
</evidence>
<protein>
    <submittedName>
        <fullName evidence="2">Uncharacterized protein</fullName>
    </submittedName>
</protein>
<comment type="caution">
    <text evidence="2">The sequence shown here is derived from an EMBL/GenBank/DDBJ whole genome shotgun (WGS) entry which is preliminary data.</text>
</comment>
<feature type="compositionally biased region" description="Low complexity" evidence="1">
    <location>
        <begin position="33"/>
        <end position="44"/>
    </location>
</feature>
<feature type="region of interest" description="Disordered" evidence="1">
    <location>
        <begin position="239"/>
        <end position="258"/>
    </location>
</feature>
<dbReference type="GeneID" id="98145631"/>
<name>A0ABR4L920_9EURO</name>
<dbReference type="EMBL" id="JBFXLQ010000081">
    <property type="protein sequence ID" value="KAL2860906.1"/>
    <property type="molecule type" value="Genomic_DNA"/>
</dbReference>
<reference evidence="2 3" key="1">
    <citation type="submission" date="2024-07" db="EMBL/GenBank/DDBJ databases">
        <title>Section-level genome sequencing and comparative genomics of Aspergillus sections Usti and Cavernicolus.</title>
        <authorList>
            <consortium name="Lawrence Berkeley National Laboratory"/>
            <person name="Nybo J.L."/>
            <person name="Vesth T.C."/>
            <person name="Theobald S."/>
            <person name="Frisvad J.C."/>
            <person name="Larsen T.O."/>
            <person name="Kjaerboelling I."/>
            <person name="Rothschild-Mancinelli K."/>
            <person name="Lyhne E.K."/>
            <person name="Kogle M.E."/>
            <person name="Barry K."/>
            <person name="Clum A."/>
            <person name="Na H."/>
            <person name="Ledsgaard L."/>
            <person name="Lin J."/>
            <person name="Lipzen A."/>
            <person name="Kuo A."/>
            <person name="Riley R."/>
            <person name="Mondo S."/>
            <person name="Labutti K."/>
            <person name="Haridas S."/>
            <person name="Pangalinan J."/>
            <person name="Salamov A.A."/>
            <person name="Simmons B.A."/>
            <person name="Magnuson J.K."/>
            <person name="Chen J."/>
            <person name="Drula E."/>
            <person name="Henrissat B."/>
            <person name="Wiebenga A."/>
            <person name="Lubbers R.J."/>
            <person name="Gomes A.C."/>
            <person name="Macurrencykelacurrency M.R."/>
            <person name="Stajich J."/>
            <person name="Grigoriev I.V."/>
            <person name="Mortensen U.H."/>
            <person name="De Vries R.P."/>
            <person name="Baker S.E."/>
            <person name="Andersen M.R."/>
        </authorList>
    </citation>
    <scope>NUCLEOTIDE SEQUENCE [LARGE SCALE GENOMIC DNA]</scope>
    <source>
        <strain evidence="2 3">CBS 449.75</strain>
    </source>
</reference>
<dbReference type="RefSeq" id="XP_070880800.1">
    <property type="nucleotide sequence ID" value="XM_071030559.1"/>
</dbReference>
<accession>A0ABR4L920</accession>
<feature type="region of interest" description="Disordered" evidence="1">
    <location>
        <begin position="1"/>
        <end position="232"/>
    </location>
</feature>
<gene>
    <name evidence="2" type="ORF">BJX67DRAFT_367776</name>
</gene>
<dbReference type="Proteomes" id="UP001610432">
    <property type="component" value="Unassembled WGS sequence"/>
</dbReference>
<sequence>MSFPSSKRQRGDEEAAVYNGDFMREKKKHRPLPLRSSPRSSQRLNVAEPIPRIPPPTLTSVESPEDEPGFSKRSRTDATKAHRFQGNPLTSGSDFDTSMDIDSWDDSEPMDKDNTSPSPDKIFDGNRRPLSSATYKEPPQSPNTCHGATSHPASQRSTNLPTIIPHTGGIPGPASESSRSGLWWHSSRLPSQASDNGDGMASSKTAPGDTAMEYDISSPVFHPPLHSPTMEAEAAAMRERLSSLDLPDQDSTEPTSRAKAVKKLAFSMGYRADCDKCRRKVPGHYNHIMKA</sequence>
<keyword evidence="3" id="KW-1185">Reference proteome</keyword>
<evidence type="ECO:0000256" key="1">
    <source>
        <dbReference type="SAM" id="MobiDB-lite"/>
    </source>
</evidence>
<feature type="compositionally biased region" description="Acidic residues" evidence="1">
    <location>
        <begin position="97"/>
        <end position="108"/>
    </location>
</feature>
<proteinExistence type="predicted"/>
<feature type="compositionally biased region" description="Polar residues" evidence="1">
    <location>
        <begin position="87"/>
        <end position="96"/>
    </location>
</feature>
<evidence type="ECO:0000313" key="2">
    <source>
        <dbReference type="EMBL" id="KAL2860906.1"/>
    </source>
</evidence>
<feature type="compositionally biased region" description="Polar residues" evidence="1">
    <location>
        <begin position="142"/>
        <end position="161"/>
    </location>
</feature>
<organism evidence="2 3">
    <name type="scientific">Aspergillus lucknowensis</name>
    <dbReference type="NCBI Taxonomy" id="176173"/>
    <lineage>
        <taxon>Eukaryota</taxon>
        <taxon>Fungi</taxon>
        <taxon>Dikarya</taxon>
        <taxon>Ascomycota</taxon>
        <taxon>Pezizomycotina</taxon>
        <taxon>Eurotiomycetes</taxon>
        <taxon>Eurotiomycetidae</taxon>
        <taxon>Eurotiales</taxon>
        <taxon>Aspergillaceae</taxon>
        <taxon>Aspergillus</taxon>
        <taxon>Aspergillus subgen. Nidulantes</taxon>
    </lineage>
</organism>